<dbReference type="InterPro" id="IPR003856">
    <property type="entry name" value="LPS_length_determ_N"/>
</dbReference>
<dbReference type="SUPFAM" id="SSF52540">
    <property type="entry name" value="P-loop containing nucleoside triphosphate hydrolases"/>
    <property type="match status" value="1"/>
</dbReference>
<evidence type="ECO:0000256" key="3">
    <source>
        <dbReference type="ARBA" id="ARBA00022692"/>
    </source>
</evidence>
<name>A0ABS7J7T4_9SPHN</name>
<dbReference type="PANTHER" id="PTHR32309:SF13">
    <property type="entry name" value="FERRIC ENTEROBACTIN TRANSPORT PROTEIN FEPE"/>
    <property type="match status" value="1"/>
</dbReference>
<keyword evidence="8" id="KW-0175">Coiled coil</keyword>
<feature type="domain" description="Polysaccharide chain length determinant N-terminal" evidence="10">
    <location>
        <begin position="33"/>
        <end position="96"/>
    </location>
</feature>
<dbReference type="RefSeq" id="WP_221559050.1">
    <property type="nucleotide sequence ID" value="NZ_JAIGNO010000008.1"/>
</dbReference>
<dbReference type="InterPro" id="IPR050445">
    <property type="entry name" value="Bact_polysacc_biosynth/exp"/>
</dbReference>
<keyword evidence="3 9" id="KW-0812">Transmembrane</keyword>
<dbReference type="InterPro" id="IPR027417">
    <property type="entry name" value="P-loop_NTPase"/>
</dbReference>
<comment type="subcellular location">
    <subcellularLocation>
        <location evidence="1">Cell membrane</location>
        <topology evidence="1">Multi-pass membrane protein</topology>
    </subcellularLocation>
</comment>
<dbReference type="Gene3D" id="3.40.50.300">
    <property type="entry name" value="P-loop containing nucleotide triphosphate hydrolases"/>
    <property type="match status" value="1"/>
</dbReference>
<keyword evidence="6 9" id="KW-1133">Transmembrane helix</keyword>
<feature type="transmembrane region" description="Helical" evidence="9">
    <location>
        <begin position="49"/>
        <end position="67"/>
    </location>
</feature>
<evidence type="ECO:0000256" key="2">
    <source>
        <dbReference type="ARBA" id="ARBA00022475"/>
    </source>
</evidence>
<proteinExistence type="predicted"/>
<keyword evidence="5" id="KW-0067">ATP-binding</keyword>
<evidence type="ECO:0000256" key="7">
    <source>
        <dbReference type="ARBA" id="ARBA00023136"/>
    </source>
</evidence>
<keyword evidence="4" id="KW-0547">Nucleotide-binding</keyword>
<protein>
    <submittedName>
        <fullName evidence="11">Succinoglycan biosynthesis protein exop</fullName>
    </submittedName>
</protein>
<keyword evidence="2" id="KW-1003">Cell membrane</keyword>
<evidence type="ECO:0000313" key="12">
    <source>
        <dbReference type="Proteomes" id="UP000755104"/>
    </source>
</evidence>
<evidence type="ECO:0000259" key="10">
    <source>
        <dbReference type="Pfam" id="PF02706"/>
    </source>
</evidence>
<reference evidence="11 12" key="1">
    <citation type="submission" date="2021-08" db="EMBL/GenBank/DDBJ databases">
        <title>Comparative Genomics Analysis of the Genus Qipengyuania Reveals Extensive Genetic Diversity and Metabolic Versatility, Including the Description of Fifteen Novel Species.</title>
        <authorList>
            <person name="Liu Y."/>
        </authorList>
    </citation>
    <scope>NUCLEOTIDE SEQUENCE [LARGE SCALE GENOMIC DNA]</scope>
    <source>
        <strain evidence="11 12">6D47A</strain>
    </source>
</reference>
<evidence type="ECO:0000256" key="9">
    <source>
        <dbReference type="SAM" id="Phobius"/>
    </source>
</evidence>
<sequence>MANLVEVNEFENNLPAERRLPWTYRPEAVAHHTLSLRDFVRLLERHKRMILAVIALITLPVLAYQLLSPNLYSSTSQVQVQLIDEVGINQADVSNRNEVRVTNAVRLHRSRSSAEAVVLDLDLINDPEFLHEMGESAEGGTVKMHRAINTLLDKLTVTSEPNSDLIQVTITTESPELSARIANQYPLSVSKVRTQRGAEQRGELLQSLLAERDEREEAARSASNELAAFRSEARMPFGLGANENLSYMNQIAAEAASASANSAGSSSRSAVIAGAAGLRSTAQATSAAVQQLERQQATLVAERARLGATFGSGHPDMMRVTSELASVEAALASQRADARSAAQAVADAESAQMREMARSQAAQDAARASRLQGALASVRSQAFQNNENSVRLSELERNDALANAAFASIVERIEQVRAQMQLEGVNTTVVSPAVANYDRISPAPAKMTLMAMLGSAVLAVMIALGLELADGRLRTSAHVARHFGLPTLGMLPRIEAGLSDKIGESPVIQDPHSLFAEAARSTYSEMRSLRTQRGPQSVLITSPLPNDGKSTVSLTLAAAAKVMGQSVVLVDLDLRVQGLLKEVQSNLDTPDIVDVLTGRADLAELLRDPEVKPMLDTPDGLSPDEIDSAFAQDNGRIVILSAKRAVENPAAILNAQSLRRLLTELKNHFDLLIINAPAALAVRDARAMCDFTDHTLVVSRWGRTTIEQMSATLETLSGRADGVVFDHVDYAEHARRQYGDAIQFYVAASDYYSDHHEGPPSLKDRIMRIFRKKRAEDEFAY</sequence>
<organism evidence="11 12">
    <name type="scientific">Qipengyuania qiaonensis</name>
    <dbReference type="NCBI Taxonomy" id="2867240"/>
    <lineage>
        <taxon>Bacteria</taxon>
        <taxon>Pseudomonadati</taxon>
        <taxon>Pseudomonadota</taxon>
        <taxon>Alphaproteobacteria</taxon>
        <taxon>Sphingomonadales</taxon>
        <taxon>Erythrobacteraceae</taxon>
        <taxon>Qipengyuania</taxon>
    </lineage>
</organism>
<evidence type="ECO:0000256" key="4">
    <source>
        <dbReference type="ARBA" id="ARBA00022741"/>
    </source>
</evidence>
<evidence type="ECO:0000256" key="1">
    <source>
        <dbReference type="ARBA" id="ARBA00004651"/>
    </source>
</evidence>
<evidence type="ECO:0000256" key="6">
    <source>
        <dbReference type="ARBA" id="ARBA00022989"/>
    </source>
</evidence>
<dbReference type="InterPro" id="IPR005702">
    <property type="entry name" value="Wzc-like_C"/>
</dbReference>
<evidence type="ECO:0000256" key="5">
    <source>
        <dbReference type="ARBA" id="ARBA00022840"/>
    </source>
</evidence>
<keyword evidence="7 9" id="KW-0472">Membrane</keyword>
<dbReference type="Proteomes" id="UP000755104">
    <property type="component" value="Unassembled WGS sequence"/>
</dbReference>
<evidence type="ECO:0000313" key="11">
    <source>
        <dbReference type="EMBL" id="MBX7483383.1"/>
    </source>
</evidence>
<dbReference type="Pfam" id="PF02706">
    <property type="entry name" value="Wzz"/>
    <property type="match status" value="1"/>
</dbReference>
<accession>A0ABS7J7T4</accession>
<feature type="coiled-coil region" evidence="8">
    <location>
        <begin position="205"/>
        <end position="232"/>
    </location>
</feature>
<dbReference type="PANTHER" id="PTHR32309">
    <property type="entry name" value="TYROSINE-PROTEIN KINASE"/>
    <property type="match status" value="1"/>
</dbReference>
<gene>
    <name evidence="11" type="ORF">K3174_12650</name>
</gene>
<keyword evidence="12" id="KW-1185">Reference proteome</keyword>
<comment type="caution">
    <text evidence="11">The sequence shown here is derived from an EMBL/GenBank/DDBJ whole genome shotgun (WGS) entry which is preliminary data.</text>
</comment>
<evidence type="ECO:0000256" key="8">
    <source>
        <dbReference type="SAM" id="Coils"/>
    </source>
</evidence>
<dbReference type="CDD" id="cd05387">
    <property type="entry name" value="BY-kinase"/>
    <property type="match status" value="1"/>
</dbReference>
<dbReference type="EMBL" id="JAIGNO010000008">
    <property type="protein sequence ID" value="MBX7483383.1"/>
    <property type="molecule type" value="Genomic_DNA"/>
</dbReference>